<dbReference type="RefSeq" id="WP_138108701.1">
    <property type="nucleotide sequence ID" value="NZ_VBUC01000009.1"/>
</dbReference>
<reference evidence="3 4" key="1">
    <citation type="submission" date="2019-05" db="EMBL/GenBank/DDBJ databases">
        <title>Arcobacter cibarius and Arcobacter thereius providing challenges in identification an antibiotic susceptibility and Quinolone resistance.</title>
        <authorList>
            <person name="Busch A."/>
            <person name="Hanel I."/>
            <person name="Hotzel H."/>
            <person name="Tomaso H."/>
        </authorList>
    </citation>
    <scope>NUCLEOTIDE SEQUENCE [LARGE SCALE GENOMIC DNA]</scope>
    <source>
        <strain evidence="3 4">16CS0831-2</strain>
    </source>
</reference>
<evidence type="ECO:0000259" key="2">
    <source>
        <dbReference type="Pfam" id="PF21916"/>
    </source>
</evidence>
<proteinExistence type="predicted"/>
<sequence length="901" mass="97940">MPEEIGLIKKINEIYQKLNVIVKASEIYDEEVVETLNRLEDQDLSVIIEDLKKSNYLGNRKIDIDLALNNSSTTVLPSYQKANVILVDGTKLEMPFDNGSGGILELNSHADIKNYIVNHALYIANVVDTEIVVNEAFGEQTAFIRVRDADGKASNIERIELFVFSGSVVEQKVSYFWAKTTSALETLANRVGDIIQLGNDIDSIVTLSQRIEELISLQSEISKIITVHTNLANILLNANNMSSIIKNADNSVAIVNINNKLVELTAIHTNITEILASKGYAQIATDKAQVAIDKAQVATDKAQLATAKAQLATEQADLAGQRLNTIQTIKVQGQTLAPGQSVSVNYNPTDNRFTFGIPQGAKGDRGEAFKVNSIGTFAQRSLYDNELTNFSFLASDVNVDGSIIPHIYFKISNATGDWTTGIPFGRGEKGNTGDTGTGITSISRTNGNGTAGTTDTYTISLTDGTSHTFTVYNGTDSDINSTDLNNLTIILNQSIDANTTLITNHKNDTTNPHQVTKAQLGLGNVNNTSDADKPVSIAQLEALELKADKTEIYTRTVTDLKVSNKQFDKPNKGALFVKVSPSSIKIPAGLKLTVGAESFKVVSDYTLTLASNLLVPETKTAGTDYYVYAKSDATFYISANESITTDRLIGGFHYGLVGEVETATGNKTEADMVKIRGINQYSFWDLKFRPVASTKGMVNIGKKWYDIYLLNSEHIINGTSKAGLFIAAGATTGGRAIPKIPLEYGGNGTITYGKFTWFQACEIAKAHGKELISYTEFPTITYGVLEGASSQTNAYEVVAGKIEHYPNLTSKYGIEQATGVQWIWGSNLANYPTDTTWAWRDNTDSRGQIYSTENSPTAVMLGGGRGSGVDAGSRASDWSGCVWYSHWIFGCRFACDHLELE</sequence>
<gene>
    <name evidence="3" type="ORF">FE247_05290</name>
</gene>
<name>A0ABY2V4S2_9BACT</name>
<dbReference type="EMBL" id="VBUC01000009">
    <property type="protein sequence ID" value="TLS99947.1"/>
    <property type="molecule type" value="Genomic_DNA"/>
</dbReference>
<dbReference type="Gene3D" id="2.80.20.10">
    <property type="entry name" value="Tail fiber receptor-binding protein"/>
    <property type="match status" value="1"/>
</dbReference>
<feature type="domain" description="Major tropism determinant second" evidence="2">
    <location>
        <begin position="576"/>
        <end position="685"/>
    </location>
</feature>
<keyword evidence="4" id="KW-1185">Reference proteome</keyword>
<dbReference type="Gene3D" id="3.90.1580.10">
    <property type="entry name" value="paralog of FGE (formylglycine-generating enzyme)"/>
    <property type="match status" value="1"/>
</dbReference>
<dbReference type="Gene3D" id="6.10.250.3150">
    <property type="match status" value="1"/>
</dbReference>
<feature type="region of interest" description="Disordered" evidence="1">
    <location>
        <begin position="424"/>
        <end position="447"/>
    </location>
</feature>
<dbReference type="Proteomes" id="UP000305417">
    <property type="component" value="Unassembled WGS sequence"/>
</dbReference>
<feature type="compositionally biased region" description="Low complexity" evidence="1">
    <location>
        <begin position="432"/>
        <end position="447"/>
    </location>
</feature>
<dbReference type="InterPro" id="IPR016187">
    <property type="entry name" value="CTDL_fold"/>
</dbReference>
<dbReference type="InterPro" id="IPR042095">
    <property type="entry name" value="SUMF_sf"/>
</dbReference>
<evidence type="ECO:0000313" key="3">
    <source>
        <dbReference type="EMBL" id="TLS99947.1"/>
    </source>
</evidence>
<dbReference type="Pfam" id="PF21916">
    <property type="entry name" value="mtd_2nd"/>
    <property type="match status" value="1"/>
</dbReference>
<accession>A0ABY2V4S2</accession>
<dbReference type="SUPFAM" id="SSF56436">
    <property type="entry name" value="C-type lectin-like"/>
    <property type="match status" value="1"/>
</dbReference>
<dbReference type="InterPro" id="IPR054114">
    <property type="entry name" value="Mtd_2nd"/>
</dbReference>
<organism evidence="3 4">
    <name type="scientific">Aliarcobacter cibarius</name>
    <dbReference type="NCBI Taxonomy" id="255507"/>
    <lineage>
        <taxon>Bacteria</taxon>
        <taxon>Pseudomonadati</taxon>
        <taxon>Campylobacterota</taxon>
        <taxon>Epsilonproteobacteria</taxon>
        <taxon>Campylobacterales</taxon>
        <taxon>Arcobacteraceae</taxon>
        <taxon>Aliarcobacter</taxon>
    </lineage>
</organism>
<protein>
    <recommendedName>
        <fullName evidence="2">Major tropism determinant second domain-containing protein</fullName>
    </recommendedName>
</protein>
<comment type="caution">
    <text evidence="3">The sequence shown here is derived from an EMBL/GenBank/DDBJ whole genome shotgun (WGS) entry which is preliminary data.</text>
</comment>
<dbReference type="SUPFAM" id="SSF141658">
    <property type="entry name" value="Bacteriophage trimeric proteins domain"/>
    <property type="match status" value="1"/>
</dbReference>
<evidence type="ECO:0000256" key="1">
    <source>
        <dbReference type="SAM" id="MobiDB-lite"/>
    </source>
</evidence>
<evidence type="ECO:0000313" key="4">
    <source>
        <dbReference type="Proteomes" id="UP000305417"/>
    </source>
</evidence>